<gene>
    <name evidence="1" type="ORF">HannXRQ_Chr02g0056521</name>
</gene>
<proteinExistence type="predicted"/>
<dbReference type="AlphaFoldDB" id="A0A251VIZ8"/>
<dbReference type="EMBL" id="CM007891">
    <property type="protein sequence ID" value="OTG35414.1"/>
    <property type="molecule type" value="Genomic_DNA"/>
</dbReference>
<name>A0A251VIZ8_HELAN</name>
<dbReference type="PANTHER" id="PTHR48040">
    <property type="entry name" value="PLEIOTROPIC DRUG RESISTANCE PROTEIN 1-LIKE ISOFORM X1"/>
    <property type="match status" value="1"/>
</dbReference>
<dbReference type="PANTHER" id="PTHR48040:SF60">
    <property type="entry name" value="ABC TRANSPORTER DOMAIN-CONTAINING PROTEIN"/>
    <property type="match status" value="1"/>
</dbReference>
<organism evidence="1 2">
    <name type="scientific">Helianthus annuus</name>
    <name type="common">Common sunflower</name>
    <dbReference type="NCBI Taxonomy" id="4232"/>
    <lineage>
        <taxon>Eukaryota</taxon>
        <taxon>Viridiplantae</taxon>
        <taxon>Streptophyta</taxon>
        <taxon>Embryophyta</taxon>
        <taxon>Tracheophyta</taxon>
        <taxon>Spermatophyta</taxon>
        <taxon>Magnoliopsida</taxon>
        <taxon>eudicotyledons</taxon>
        <taxon>Gunneridae</taxon>
        <taxon>Pentapetalae</taxon>
        <taxon>asterids</taxon>
        <taxon>campanulids</taxon>
        <taxon>Asterales</taxon>
        <taxon>Asteraceae</taxon>
        <taxon>Asteroideae</taxon>
        <taxon>Heliantheae alliance</taxon>
        <taxon>Heliantheae</taxon>
        <taxon>Helianthus</taxon>
    </lineage>
</organism>
<sequence>MRGFVSDNSHSNQRRHGLRYESPLLLMKRGGKVTYTGPLGYHSHLLLDYFEFTSQSIQGVNKIKDGQNPATWMLDVTSSTVEAQLGVDFAEIYANSDLYKRNQQLITELSKPSLSSQDLYFPTKYV</sequence>
<evidence type="ECO:0000313" key="2">
    <source>
        <dbReference type="Proteomes" id="UP000215914"/>
    </source>
</evidence>
<dbReference type="OMA" id="YFEFTSQ"/>
<accession>A0A251VIZ8</accession>
<evidence type="ECO:0000313" key="1">
    <source>
        <dbReference type="EMBL" id="OTG35414.1"/>
    </source>
</evidence>
<keyword evidence="2" id="KW-1185">Reference proteome</keyword>
<dbReference type="Proteomes" id="UP000215914">
    <property type="component" value="Chromosome 2"/>
</dbReference>
<protein>
    <submittedName>
        <fullName evidence="1">Uncharacterized protein</fullName>
    </submittedName>
</protein>
<dbReference type="InParanoid" id="A0A251VIZ8"/>
<reference evidence="2" key="1">
    <citation type="journal article" date="2017" name="Nature">
        <title>The sunflower genome provides insights into oil metabolism, flowering and Asterid evolution.</title>
        <authorList>
            <person name="Badouin H."/>
            <person name="Gouzy J."/>
            <person name="Grassa C.J."/>
            <person name="Murat F."/>
            <person name="Staton S.E."/>
            <person name="Cottret L."/>
            <person name="Lelandais-Briere C."/>
            <person name="Owens G.L."/>
            <person name="Carrere S."/>
            <person name="Mayjonade B."/>
            <person name="Legrand L."/>
            <person name="Gill N."/>
            <person name="Kane N.C."/>
            <person name="Bowers J.E."/>
            <person name="Hubner S."/>
            <person name="Bellec A."/>
            <person name="Berard A."/>
            <person name="Berges H."/>
            <person name="Blanchet N."/>
            <person name="Boniface M.C."/>
            <person name="Brunel D."/>
            <person name="Catrice O."/>
            <person name="Chaidir N."/>
            <person name="Claudel C."/>
            <person name="Donnadieu C."/>
            <person name="Faraut T."/>
            <person name="Fievet G."/>
            <person name="Helmstetter N."/>
            <person name="King M."/>
            <person name="Knapp S.J."/>
            <person name="Lai Z."/>
            <person name="Le Paslier M.C."/>
            <person name="Lippi Y."/>
            <person name="Lorenzon L."/>
            <person name="Mandel J.R."/>
            <person name="Marage G."/>
            <person name="Marchand G."/>
            <person name="Marquand E."/>
            <person name="Bret-Mestries E."/>
            <person name="Morien E."/>
            <person name="Nambeesan S."/>
            <person name="Nguyen T."/>
            <person name="Pegot-Espagnet P."/>
            <person name="Pouilly N."/>
            <person name="Raftis F."/>
            <person name="Sallet E."/>
            <person name="Schiex T."/>
            <person name="Thomas J."/>
            <person name="Vandecasteele C."/>
            <person name="Vares D."/>
            <person name="Vear F."/>
            <person name="Vautrin S."/>
            <person name="Crespi M."/>
            <person name="Mangin B."/>
            <person name="Burke J.M."/>
            <person name="Salse J."/>
            <person name="Munos S."/>
            <person name="Vincourt P."/>
            <person name="Rieseberg L.H."/>
            <person name="Langlade N.B."/>
        </authorList>
    </citation>
    <scope>NUCLEOTIDE SEQUENCE [LARGE SCALE GENOMIC DNA]</scope>
    <source>
        <strain evidence="2">cv. SF193</strain>
    </source>
</reference>